<dbReference type="AlphaFoldDB" id="E6PW28"/>
<proteinExistence type="predicted"/>
<evidence type="ECO:0000313" key="1">
    <source>
        <dbReference type="EMBL" id="CBH99135.1"/>
    </source>
</evidence>
<protein>
    <submittedName>
        <fullName evidence="1">Uncharacterized protein</fullName>
    </submittedName>
</protein>
<reference evidence="1" key="1">
    <citation type="submission" date="2009-10" db="EMBL/GenBank/DDBJ databases">
        <title>Diversity of trophic interactions inside an arsenic-rich microbial ecosystem.</title>
        <authorList>
            <person name="Bertin P.N."/>
            <person name="Heinrich-Salmeron A."/>
            <person name="Pelletier E."/>
            <person name="Goulhen-Chollet F."/>
            <person name="Arsene-Ploetze F."/>
            <person name="Gallien S."/>
            <person name="Calteau A."/>
            <person name="Vallenet D."/>
            <person name="Casiot C."/>
            <person name="Chane-Woon-Ming B."/>
            <person name="Giloteaux L."/>
            <person name="Barakat M."/>
            <person name="Bonnefoy V."/>
            <person name="Bruneel O."/>
            <person name="Chandler M."/>
            <person name="Cleiss J."/>
            <person name="Duran R."/>
            <person name="Elbaz-Poulichet F."/>
            <person name="Fonknechten N."/>
            <person name="Lauga B."/>
            <person name="Mornico D."/>
            <person name="Ortet P."/>
            <person name="Schaeffer C."/>
            <person name="Siguier P."/>
            <person name="Alexander Thil Smith A."/>
            <person name="Van Dorsselaer A."/>
            <person name="Weissenbach J."/>
            <person name="Medigue C."/>
            <person name="Le Paslier D."/>
        </authorList>
    </citation>
    <scope>NUCLEOTIDE SEQUENCE</scope>
</reference>
<sequence>MQTPLIYAKTAAGQDEIRSRSDHLTRPMRNLLLCVDGKRTLAELEALVQASGAPSDSLQQILQLGLIVATTPLPPAVPPVPGVEAAADRARDMAGPDTLEPLDAVFGSAAAPTGDYAELYARMNALVSEHLSLLKAYGLQLKIEQCNSVEQLRSLIPDLEAALDKAVGRERARAYLAGL</sequence>
<accession>E6PW28</accession>
<name>E6PW28_9ZZZZ</name>
<comment type="caution">
    <text evidence="1">The sequence shown here is derived from an EMBL/GenBank/DDBJ whole genome shotgun (WGS) entry which is preliminary data.</text>
</comment>
<gene>
    <name evidence="1" type="ORF">CARN2_0313</name>
</gene>
<dbReference type="EMBL" id="CABM01000068">
    <property type="protein sequence ID" value="CBH99135.1"/>
    <property type="molecule type" value="Genomic_DNA"/>
</dbReference>
<organism evidence="1">
    <name type="scientific">mine drainage metagenome</name>
    <dbReference type="NCBI Taxonomy" id="410659"/>
    <lineage>
        <taxon>unclassified sequences</taxon>
        <taxon>metagenomes</taxon>
        <taxon>ecological metagenomes</taxon>
    </lineage>
</organism>